<accession>Q8ER81</accession>
<dbReference type="AlphaFoldDB" id="Q8ER81"/>
<name>Q8ER81_OCEIH</name>
<evidence type="ECO:0000313" key="1">
    <source>
        <dbReference type="EMBL" id="BAC13388.1"/>
    </source>
</evidence>
<reference evidence="1 2" key="2">
    <citation type="journal article" date="2002" name="Nucleic Acids Res.">
        <title>Genome sequence of Oceanobacillus iheyensis isolated from the Iheya Ridge and its unexpected adaptive capabilities to extreme environments.</title>
        <authorList>
            <person name="Takami H."/>
            <person name="Takaki Y."/>
            <person name="Uchiyama I."/>
        </authorList>
    </citation>
    <scope>NUCLEOTIDE SEQUENCE [LARGE SCALE GENOMIC DNA]</scope>
    <source>
        <strain evidence="2">DSM 14371 / CIP 107618 / JCM 11309 / KCTC 3954 / HTE831</strain>
    </source>
</reference>
<sequence>MLGIPTVTDRFIQQAIAQVLHTIF</sequence>
<evidence type="ECO:0000313" key="2">
    <source>
        <dbReference type="Proteomes" id="UP000000822"/>
    </source>
</evidence>
<keyword evidence="2" id="KW-1185">Reference proteome</keyword>
<gene>
    <name evidence="1" type="ordered locus">OB1432</name>
</gene>
<organism evidence="1 2">
    <name type="scientific">Oceanobacillus iheyensis (strain DSM 14371 / CIP 107618 / JCM 11309 / KCTC 3954 / HTE831)</name>
    <dbReference type="NCBI Taxonomy" id="221109"/>
    <lineage>
        <taxon>Bacteria</taxon>
        <taxon>Bacillati</taxon>
        <taxon>Bacillota</taxon>
        <taxon>Bacilli</taxon>
        <taxon>Bacillales</taxon>
        <taxon>Bacillaceae</taxon>
        <taxon>Oceanobacillus</taxon>
    </lineage>
</organism>
<reference evidence="1 2" key="1">
    <citation type="journal article" date="2001" name="FEMS Microbiol. Lett.">
        <title>Oceanobacillus iheyensis gen. nov., sp. nov., a deep-sea extremely halotolerant and alkaliphilic species isolated from a depth of 1050 m on the Iheya Ridge.</title>
        <authorList>
            <person name="Lu J."/>
            <person name="Nogi Y."/>
            <person name="Takami H."/>
        </authorList>
    </citation>
    <scope>NUCLEOTIDE SEQUENCE [LARGE SCALE GENOMIC DNA]</scope>
    <source>
        <strain evidence="2">DSM 14371 / CIP 107618 / JCM 11309 / KCTC 3954 / HTE831</strain>
    </source>
</reference>
<proteinExistence type="predicted"/>
<dbReference type="KEGG" id="oih:OB1432"/>
<protein>
    <submittedName>
        <fullName evidence="1">Recombinase for Bh.Int (Divided with OB1431, OB1432, and OB1433)</fullName>
    </submittedName>
</protein>
<dbReference type="EMBL" id="BA000028">
    <property type="protein sequence ID" value="BAC13388.1"/>
    <property type="molecule type" value="Genomic_DNA"/>
</dbReference>
<dbReference type="HOGENOM" id="CLU_3421098_0_0_9"/>
<dbReference type="Proteomes" id="UP000000822">
    <property type="component" value="Chromosome"/>
</dbReference>